<dbReference type="Proteomes" id="UP000275078">
    <property type="component" value="Unassembled WGS sequence"/>
</dbReference>
<evidence type="ECO:0000313" key="1">
    <source>
        <dbReference type="EMBL" id="RPA81515.1"/>
    </source>
</evidence>
<protein>
    <submittedName>
        <fullName evidence="1">Uncharacterized protein</fullName>
    </submittedName>
</protein>
<evidence type="ECO:0000313" key="2">
    <source>
        <dbReference type="Proteomes" id="UP000275078"/>
    </source>
</evidence>
<reference evidence="1 2" key="1">
    <citation type="journal article" date="2018" name="Nat. Ecol. Evol.">
        <title>Pezizomycetes genomes reveal the molecular basis of ectomycorrhizal truffle lifestyle.</title>
        <authorList>
            <person name="Murat C."/>
            <person name="Payen T."/>
            <person name="Noel B."/>
            <person name="Kuo A."/>
            <person name="Morin E."/>
            <person name="Chen J."/>
            <person name="Kohler A."/>
            <person name="Krizsan K."/>
            <person name="Balestrini R."/>
            <person name="Da Silva C."/>
            <person name="Montanini B."/>
            <person name="Hainaut M."/>
            <person name="Levati E."/>
            <person name="Barry K.W."/>
            <person name="Belfiori B."/>
            <person name="Cichocki N."/>
            <person name="Clum A."/>
            <person name="Dockter R.B."/>
            <person name="Fauchery L."/>
            <person name="Guy J."/>
            <person name="Iotti M."/>
            <person name="Le Tacon F."/>
            <person name="Lindquist E.A."/>
            <person name="Lipzen A."/>
            <person name="Malagnac F."/>
            <person name="Mello A."/>
            <person name="Molinier V."/>
            <person name="Miyauchi S."/>
            <person name="Poulain J."/>
            <person name="Riccioni C."/>
            <person name="Rubini A."/>
            <person name="Sitrit Y."/>
            <person name="Splivallo R."/>
            <person name="Traeger S."/>
            <person name="Wang M."/>
            <person name="Zifcakova L."/>
            <person name="Wipf D."/>
            <person name="Zambonelli A."/>
            <person name="Paolocci F."/>
            <person name="Nowrousian M."/>
            <person name="Ottonello S."/>
            <person name="Baldrian P."/>
            <person name="Spatafora J.W."/>
            <person name="Henrissat B."/>
            <person name="Nagy L.G."/>
            <person name="Aury J.M."/>
            <person name="Wincker P."/>
            <person name="Grigoriev I.V."/>
            <person name="Bonfante P."/>
            <person name="Martin F.M."/>
        </authorList>
    </citation>
    <scope>NUCLEOTIDE SEQUENCE [LARGE SCALE GENOMIC DNA]</scope>
    <source>
        <strain evidence="1 2">RN42</strain>
    </source>
</reference>
<gene>
    <name evidence="1" type="ORF">BJ508DRAFT_414749</name>
</gene>
<keyword evidence="2" id="KW-1185">Reference proteome</keyword>
<organism evidence="1 2">
    <name type="scientific">Ascobolus immersus RN42</name>
    <dbReference type="NCBI Taxonomy" id="1160509"/>
    <lineage>
        <taxon>Eukaryota</taxon>
        <taxon>Fungi</taxon>
        <taxon>Dikarya</taxon>
        <taxon>Ascomycota</taxon>
        <taxon>Pezizomycotina</taxon>
        <taxon>Pezizomycetes</taxon>
        <taxon>Pezizales</taxon>
        <taxon>Ascobolaceae</taxon>
        <taxon>Ascobolus</taxon>
    </lineage>
</organism>
<name>A0A3N4I600_ASCIM</name>
<accession>A0A3N4I600</accession>
<dbReference type="AlphaFoldDB" id="A0A3N4I600"/>
<dbReference type="EMBL" id="ML119679">
    <property type="protein sequence ID" value="RPA81515.1"/>
    <property type="molecule type" value="Genomic_DNA"/>
</dbReference>
<sequence>MPPAYGDQALHDQILSLCEPFYPPFLYEIIKQHLQFYFNELYPYTLSLDPKLVGLPLERSDFESFRGMMSANLPDTPESHYTIERIHSCYLTAIRNATVGVSEDGETSPVDRYVRGMLTPNQTELIQSIMSSALNAVRFKIRKDASVQELSIEVLFWERFSRMFANRVRSERIEALVLRYLKEVGYNKDVVEGVDMMNFDFEMRMEELVQENSEDAARTFNRMARHRAAWMHGDQYFSEYGVVETE</sequence>
<proteinExistence type="predicted"/>